<sequence length="238" mass="25940">MRDSTFIPFDKQFELVISSDNAANIGEKDADHIQAPYPLVAESMFRVAFMENYAVGAEPLSILLHNFSGEGVWQPCVDRINELTEGLGLSVSVTGSTESNFPLQQSALSLTVMGKVSPSKVKTGCTPEYAAFAVIGEPLVGQEVMEKQDRIAPLSLFKELADHPSVFEMVPVGSKGILYELQEMLKANDLAETFPEHCSLDINKSGGPSTCFIISYKKEEEAAIRKAAGALFHPLLPR</sequence>
<evidence type="ECO:0000313" key="2">
    <source>
        <dbReference type="Proteomes" id="UP000663970"/>
    </source>
</evidence>
<protein>
    <submittedName>
        <fullName evidence="1">ATPase</fullName>
    </submittedName>
</protein>
<keyword evidence="2" id="KW-1185">Reference proteome</keyword>
<dbReference type="EMBL" id="JAEKJY010000001">
    <property type="protein sequence ID" value="MBN8234833.1"/>
    <property type="molecule type" value="Genomic_DNA"/>
</dbReference>
<name>A0ABS3DUD5_9BACI</name>
<comment type="caution">
    <text evidence="1">The sequence shown here is derived from an EMBL/GenBank/DDBJ whole genome shotgun (WGS) entry which is preliminary data.</text>
</comment>
<organism evidence="1 2">
    <name type="scientific">Halobacillus kuroshimensis</name>
    <dbReference type="NCBI Taxonomy" id="302481"/>
    <lineage>
        <taxon>Bacteria</taxon>
        <taxon>Bacillati</taxon>
        <taxon>Bacillota</taxon>
        <taxon>Bacilli</taxon>
        <taxon>Bacillales</taxon>
        <taxon>Bacillaceae</taxon>
        <taxon>Halobacillus</taxon>
    </lineage>
</organism>
<proteinExistence type="predicted"/>
<dbReference type="RefSeq" id="WP_206932925.1">
    <property type="nucleotide sequence ID" value="NZ_JAEKJY010000001.1"/>
</dbReference>
<dbReference type="Proteomes" id="UP000663970">
    <property type="component" value="Unassembled WGS sequence"/>
</dbReference>
<reference evidence="1 2" key="1">
    <citation type="submission" date="2020-12" db="EMBL/GenBank/DDBJ databases">
        <title>Oil enriched cultivation method for isolating marine PHA-producing bacteria.</title>
        <authorList>
            <person name="Zheng W."/>
            <person name="Yu S."/>
            <person name="Huang Y."/>
        </authorList>
    </citation>
    <scope>NUCLEOTIDE SEQUENCE [LARGE SCALE GENOMIC DNA]</scope>
    <source>
        <strain evidence="1 2">SY-2-6</strain>
    </source>
</reference>
<accession>A0ABS3DUD5</accession>
<evidence type="ECO:0000313" key="1">
    <source>
        <dbReference type="EMBL" id="MBN8234833.1"/>
    </source>
</evidence>
<gene>
    <name evidence="1" type="ORF">JF544_06210</name>
</gene>